<name>A0A6G3TI75_9ACTN</name>
<proteinExistence type="predicted"/>
<dbReference type="Proteomes" id="UP000475666">
    <property type="component" value="Unassembled WGS sequence"/>
</dbReference>
<evidence type="ECO:0000256" key="1">
    <source>
        <dbReference type="SAM" id="MobiDB-lite"/>
    </source>
</evidence>
<evidence type="ECO:0000313" key="3">
    <source>
        <dbReference type="Proteomes" id="UP000475666"/>
    </source>
</evidence>
<dbReference type="EMBL" id="JAAGMQ010000750">
    <property type="protein sequence ID" value="NEC36410.1"/>
    <property type="molecule type" value="Genomic_DNA"/>
</dbReference>
<feature type="compositionally biased region" description="Low complexity" evidence="1">
    <location>
        <begin position="76"/>
        <end position="108"/>
    </location>
</feature>
<organism evidence="2 3">
    <name type="scientific">Streptomyces rubrogriseus</name>
    <dbReference type="NCBI Taxonomy" id="194673"/>
    <lineage>
        <taxon>Bacteria</taxon>
        <taxon>Bacillati</taxon>
        <taxon>Actinomycetota</taxon>
        <taxon>Actinomycetes</taxon>
        <taxon>Kitasatosporales</taxon>
        <taxon>Streptomycetaceae</taxon>
        <taxon>Streptomyces</taxon>
        <taxon>Streptomyces violaceoruber group</taxon>
    </lineage>
</organism>
<sequence>MNDPQGVPAAPSDRDLPNHRRTREELLMKIGPENNGAPSRRRWAIRWGVPLGVATGVTAVSVAAVVVLGGSGSAGPGAADPAHDGAGPANSTPAPSPSASSSPGGTSPEADFTVTDATTTPIDAGTATRILSSCLGADASRYHAVVAVRTPLATEDWDGVVVAVDSAGQYVQCQSKGDKGTSQDSPPTFINDRLWGTGRIVEYFDSMLVPAGEGKYLSLGAGHYSSDVAKITVSYGEDPKQYPADMADGAFVYGAALSPDTPPGPRYTGPSPYVHAYDASGREIYNQAEDPKFTDEQ</sequence>
<reference evidence="2 3" key="1">
    <citation type="submission" date="2020-01" db="EMBL/GenBank/DDBJ databases">
        <title>Insect and environment-associated Actinomycetes.</title>
        <authorList>
            <person name="Currrie C."/>
            <person name="Chevrette M."/>
            <person name="Carlson C."/>
            <person name="Stubbendieck R."/>
            <person name="Wendt-Pienkowski E."/>
        </authorList>
    </citation>
    <scope>NUCLEOTIDE SEQUENCE [LARGE SCALE GENOMIC DNA]</scope>
    <source>
        <strain evidence="2 3">SID7739</strain>
    </source>
</reference>
<feature type="compositionally biased region" description="Basic and acidic residues" evidence="1">
    <location>
        <begin position="12"/>
        <end position="27"/>
    </location>
</feature>
<dbReference type="AlphaFoldDB" id="A0A6G3TI75"/>
<comment type="caution">
    <text evidence="2">The sequence shown here is derived from an EMBL/GenBank/DDBJ whole genome shotgun (WGS) entry which is preliminary data.</text>
</comment>
<accession>A0A6G3TI75</accession>
<protein>
    <submittedName>
        <fullName evidence="2">Uncharacterized protein</fullName>
    </submittedName>
</protein>
<feature type="region of interest" description="Disordered" evidence="1">
    <location>
        <begin position="1"/>
        <end position="40"/>
    </location>
</feature>
<gene>
    <name evidence="2" type="ORF">G3I66_25015</name>
</gene>
<evidence type="ECO:0000313" key="2">
    <source>
        <dbReference type="EMBL" id="NEC36410.1"/>
    </source>
</evidence>
<feature type="region of interest" description="Disordered" evidence="1">
    <location>
        <begin position="73"/>
        <end position="113"/>
    </location>
</feature>